<organism evidence="1 2">
    <name type="scientific">Irpex rosettiformis</name>
    <dbReference type="NCBI Taxonomy" id="378272"/>
    <lineage>
        <taxon>Eukaryota</taxon>
        <taxon>Fungi</taxon>
        <taxon>Dikarya</taxon>
        <taxon>Basidiomycota</taxon>
        <taxon>Agaricomycotina</taxon>
        <taxon>Agaricomycetes</taxon>
        <taxon>Polyporales</taxon>
        <taxon>Irpicaceae</taxon>
        <taxon>Irpex</taxon>
    </lineage>
</organism>
<evidence type="ECO:0000313" key="1">
    <source>
        <dbReference type="EMBL" id="KAI0094109.1"/>
    </source>
</evidence>
<gene>
    <name evidence="1" type="ORF">BDY19DRAFT_1052041</name>
</gene>
<dbReference type="EMBL" id="MU274900">
    <property type="protein sequence ID" value="KAI0094109.1"/>
    <property type="molecule type" value="Genomic_DNA"/>
</dbReference>
<sequence>MFTPRHTIAALLLPALVHAADPCAAIAGQPAFVPPAKAPHVSGPLPSMRFSSFCLNSSSPFQEPTTDIRADINATTYPCATLPPNSTTDTPVSPSLPSRPPLSSNTPHALAGYFPIFPSPPPLSPSPSFSHPPPKTTPNPSSSPQTHLIGPAFPSFFSPTGPSPFNFTRLAGSRVLSINGLDPYAYADVIAETESGSFLDYGVQPPATPPFDLGNVAIALPYFHADHVDNNTVSNGNCALTCVMFSTLAFECHQTKIAIFGGKPGEQV</sequence>
<keyword evidence="2" id="KW-1185">Reference proteome</keyword>
<name>A0ACB8UIN4_9APHY</name>
<dbReference type="Proteomes" id="UP001055072">
    <property type="component" value="Unassembled WGS sequence"/>
</dbReference>
<evidence type="ECO:0000313" key="2">
    <source>
        <dbReference type="Proteomes" id="UP001055072"/>
    </source>
</evidence>
<protein>
    <submittedName>
        <fullName evidence="1">Uncharacterized protein</fullName>
    </submittedName>
</protein>
<comment type="caution">
    <text evidence="1">The sequence shown here is derived from an EMBL/GenBank/DDBJ whole genome shotgun (WGS) entry which is preliminary data.</text>
</comment>
<reference evidence="1" key="1">
    <citation type="journal article" date="2021" name="Environ. Microbiol.">
        <title>Gene family expansions and transcriptome signatures uncover fungal adaptations to wood decay.</title>
        <authorList>
            <person name="Hage H."/>
            <person name="Miyauchi S."/>
            <person name="Viragh M."/>
            <person name="Drula E."/>
            <person name="Min B."/>
            <person name="Chaduli D."/>
            <person name="Navarro D."/>
            <person name="Favel A."/>
            <person name="Norest M."/>
            <person name="Lesage-Meessen L."/>
            <person name="Balint B."/>
            <person name="Merenyi Z."/>
            <person name="de Eugenio L."/>
            <person name="Morin E."/>
            <person name="Martinez A.T."/>
            <person name="Baldrian P."/>
            <person name="Stursova M."/>
            <person name="Martinez M.J."/>
            <person name="Novotny C."/>
            <person name="Magnuson J.K."/>
            <person name="Spatafora J.W."/>
            <person name="Maurice S."/>
            <person name="Pangilinan J."/>
            <person name="Andreopoulos W."/>
            <person name="LaButti K."/>
            <person name="Hundley H."/>
            <person name="Na H."/>
            <person name="Kuo A."/>
            <person name="Barry K."/>
            <person name="Lipzen A."/>
            <person name="Henrissat B."/>
            <person name="Riley R."/>
            <person name="Ahrendt S."/>
            <person name="Nagy L.G."/>
            <person name="Grigoriev I.V."/>
            <person name="Martin F."/>
            <person name="Rosso M.N."/>
        </authorList>
    </citation>
    <scope>NUCLEOTIDE SEQUENCE</scope>
    <source>
        <strain evidence="1">CBS 384.51</strain>
    </source>
</reference>
<proteinExistence type="predicted"/>
<accession>A0ACB8UIN4</accession>